<evidence type="ECO:0000313" key="2">
    <source>
        <dbReference type="Proteomes" id="UP001207742"/>
    </source>
</evidence>
<accession>A0ABT3II09</accession>
<protein>
    <recommendedName>
        <fullName evidence="3">Class I lanthipeptide</fullName>
    </recommendedName>
</protein>
<dbReference type="RefSeq" id="WP_264729067.1">
    <property type="nucleotide sequence ID" value="NZ_JAPDNR010000001.1"/>
</dbReference>
<evidence type="ECO:0008006" key="3">
    <source>
        <dbReference type="Google" id="ProtNLM"/>
    </source>
</evidence>
<reference evidence="1 2" key="1">
    <citation type="submission" date="2022-10" db="EMBL/GenBank/DDBJ databases">
        <title>Chitinophaga nivalis PC15 sp. nov., isolated from Pyeongchang county, South Korea.</title>
        <authorList>
            <person name="Trinh H.N."/>
        </authorList>
    </citation>
    <scope>NUCLEOTIDE SEQUENCE [LARGE SCALE GENOMIC DNA]</scope>
    <source>
        <strain evidence="1 2">PC14</strain>
    </source>
</reference>
<evidence type="ECO:0000313" key="1">
    <source>
        <dbReference type="EMBL" id="MCW3483584.1"/>
    </source>
</evidence>
<comment type="caution">
    <text evidence="1">The sequence shown here is derived from an EMBL/GenBank/DDBJ whole genome shotgun (WGS) entry which is preliminary data.</text>
</comment>
<gene>
    <name evidence="1" type="ORF">OL497_06750</name>
</gene>
<dbReference type="Proteomes" id="UP001207742">
    <property type="component" value="Unassembled WGS sequence"/>
</dbReference>
<keyword evidence="2" id="KW-1185">Reference proteome</keyword>
<organism evidence="1 2">
    <name type="scientific">Chitinophaga nivalis</name>
    <dbReference type="NCBI Taxonomy" id="2991709"/>
    <lineage>
        <taxon>Bacteria</taxon>
        <taxon>Pseudomonadati</taxon>
        <taxon>Bacteroidota</taxon>
        <taxon>Chitinophagia</taxon>
        <taxon>Chitinophagales</taxon>
        <taxon>Chitinophagaceae</taxon>
        <taxon>Chitinophaga</taxon>
    </lineage>
</organism>
<proteinExistence type="predicted"/>
<dbReference type="EMBL" id="JAPDNS010000001">
    <property type="protein sequence ID" value="MCW3483584.1"/>
    <property type="molecule type" value="Genomic_DNA"/>
</dbReference>
<name>A0ABT3II09_9BACT</name>
<sequence>MKKAPAKKLILSKVTVSNLSLANADAANEKLPTINGGCSMLRCTPPSTKVC</sequence>